<comment type="caution">
    <text evidence="3">The sequence shown here is derived from an EMBL/GenBank/DDBJ whole genome shotgun (WGS) entry which is preliminary data.</text>
</comment>
<dbReference type="SMART" id="SM00530">
    <property type="entry name" value="HTH_XRE"/>
    <property type="match status" value="1"/>
</dbReference>
<dbReference type="Gene3D" id="1.10.260.40">
    <property type="entry name" value="lambda repressor-like DNA-binding domains"/>
    <property type="match status" value="1"/>
</dbReference>
<dbReference type="PANTHER" id="PTHR46797">
    <property type="entry name" value="HTH-TYPE TRANSCRIPTIONAL REGULATOR"/>
    <property type="match status" value="1"/>
</dbReference>
<accession>A0A0F5IIN6</accession>
<dbReference type="InterPro" id="IPR013096">
    <property type="entry name" value="Cupin_2"/>
</dbReference>
<dbReference type="PROSITE" id="PS50943">
    <property type="entry name" value="HTH_CROC1"/>
    <property type="match status" value="1"/>
</dbReference>
<dbReference type="InterPro" id="IPR050807">
    <property type="entry name" value="TransReg_Diox_bact_type"/>
</dbReference>
<evidence type="ECO:0000313" key="4">
    <source>
        <dbReference type="Proteomes" id="UP000033047"/>
    </source>
</evidence>
<dbReference type="RefSeq" id="WP_007654110.1">
    <property type="nucleotide sequence ID" value="NZ_KQ033915.1"/>
</dbReference>
<dbReference type="InterPro" id="IPR001387">
    <property type="entry name" value="Cro/C1-type_HTH"/>
</dbReference>
<dbReference type="CDD" id="cd00093">
    <property type="entry name" value="HTH_XRE"/>
    <property type="match status" value="1"/>
</dbReference>
<dbReference type="GO" id="GO:0003700">
    <property type="term" value="F:DNA-binding transcription factor activity"/>
    <property type="evidence" value="ECO:0007669"/>
    <property type="project" value="TreeGrafter"/>
</dbReference>
<dbReference type="PANTHER" id="PTHR46797:SF19">
    <property type="entry name" value="BLL2473 PROTEIN"/>
    <property type="match status" value="1"/>
</dbReference>
<gene>
    <name evidence="3" type="ORF">HMPREF1535_05085</name>
</gene>
<dbReference type="SUPFAM" id="SSF51182">
    <property type="entry name" value="RmlC-like cupins"/>
    <property type="match status" value="1"/>
</dbReference>
<dbReference type="AlphaFoldDB" id="A0A0F5IIN6"/>
<dbReference type="GeneID" id="69978658"/>
<dbReference type="GO" id="GO:0005829">
    <property type="term" value="C:cytosol"/>
    <property type="evidence" value="ECO:0007669"/>
    <property type="project" value="TreeGrafter"/>
</dbReference>
<organism evidence="3 4">
    <name type="scientific">Parabacteroides goldsteinii DSM 19448 = WAL 12034</name>
    <dbReference type="NCBI Taxonomy" id="927665"/>
    <lineage>
        <taxon>Bacteria</taxon>
        <taxon>Pseudomonadati</taxon>
        <taxon>Bacteroidota</taxon>
        <taxon>Bacteroidia</taxon>
        <taxon>Bacteroidales</taxon>
        <taxon>Tannerellaceae</taxon>
        <taxon>Parabacteroides</taxon>
    </lineage>
</organism>
<dbReference type="GO" id="GO:0003677">
    <property type="term" value="F:DNA binding"/>
    <property type="evidence" value="ECO:0007669"/>
    <property type="project" value="UniProtKB-KW"/>
</dbReference>
<evidence type="ECO:0000256" key="1">
    <source>
        <dbReference type="ARBA" id="ARBA00023125"/>
    </source>
</evidence>
<dbReference type="EMBL" id="AQHV01000030">
    <property type="protein sequence ID" value="KKB45190.1"/>
    <property type="molecule type" value="Genomic_DNA"/>
</dbReference>
<sequence>MNEQIKQIAERLAGLRDALEIAPEEIAKVCNLTTEQYLELESGNVDISVSVLHQISQAYGVELTTLMFGDEPKMSTYFITRKGKGIAVERTKAYKYQSLAAGFAGRKADPFLVTVHPKSEEEPIYLNSHPGQEYNLVLKGRMLLQINNKELILEEGDSIYFNSELPHGMKALDGEKVSFLAIIL</sequence>
<feature type="domain" description="HTH cro/C1-type" evidence="2">
    <location>
        <begin position="24"/>
        <end position="66"/>
    </location>
</feature>
<dbReference type="InterPro" id="IPR011051">
    <property type="entry name" value="RmlC_Cupin_sf"/>
</dbReference>
<protein>
    <recommendedName>
        <fullName evidence="2">HTH cro/C1-type domain-containing protein</fullName>
    </recommendedName>
</protein>
<keyword evidence="1" id="KW-0238">DNA-binding</keyword>
<name>A0A0F5IIN6_9BACT</name>
<evidence type="ECO:0000259" key="2">
    <source>
        <dbReference type="PROSITE" id="PS50943"/>
    </source>
</evidence>
<dbReference type="Pfam" id="PF07883">
    <property type="entry name" value="Cupin_2"/>
    <property type="match status" value="1"/>
</dbReference>
<proteinExistence type="predicted"/>
<dbReference type="PATRIC" id="fig|927665.4.peg.5206"/>
<dbReference type="Pfam" id="PF01381">
    <property type="entry name" value="HTH_3"/>
    <property type="match status" value="1"/>
</dbReference>
<dbReference type="Gene3D" id="2.60.120.10">
    <property type="entry name" value="Jelly Rolls"/>
    <property type="match status" value="1"/>
</dbReference>
<dbReference type="CDD" id="cd02209">
    <property type="entry name" value="cupin_XRE_C"/>
    <property type="match status" value="1"/>
</dbReference>
<reference evidence="3 4" key="1">
    <citation type="submission" date="2013-04" db="EMBL/GenBank/DDBJ databases">
        <title>The Genome Sequence of Parabacteroides goldsteinii DSM 19448.</title>
        <authorList>
            <consortium name="The Broad Institute Genomics Platform"/>
            <person name="Earl A."/>
            <person name="Ward D."/>
            <person name="Feldgarden M."/>
            <person name="Gevers D."/>
            <person name="Martens E."/>
            <person name="Sakamoto M."/>
            <person name="Benno Y."/>
            <person name="Song Y."/>
            <person name="Liu C."/>
            <person name="Lee J."/>
            <person name="Bolanos M."/>
            <person name="Vaisanen M.L."/>
            <person name="Finegold S.M."/>
            <person name="Walker B."/>
            <person name="Young S."/>
            <person name="Zeng Q."/>
            <person name="Gargeya S."/>
            <person name="Fitzgerald M."/>
            <person name="Haas B."/>
            <person name="Abouelleil A."/>
            <person name="Allen A.W."/>
            <person name="Alvarado L."/>
            <person name="Arachchi H.M."/>
            <person name="Berlin A.M."/>
            <person name="Chapman S.B."/>
            <person name="Gainer-Dewar J."/>
            <person name="Goldberg J."/>
            <person name="Griggs A."/>
            <person name="Gujja S."/>
            <person name="Hansen M."/>
            <person name="Howarth C."/>
            <person name="Imamovic A."/>
            <person name="Ireland A."/>
            <person name="Larimer J."/>
            <person name="McCowan C."/>
            <person name="Murphy C."/>
            <person name="Pearson M."/>
            <person name="Poon T.W."/>
            <person name="Priest M."/>
            <person name="Roberts A."/>
            <person name="Saif S."/>
            <person name="Shea T."/>
            <person name="Sisk P."/>
            <person name="Sykes S."/>
            <person name="Wortman J."/>
            <person name="Nusbaum C."/>
            <person name="Birren B."/>
        </authorList>
    </citation>
    <scope>NUCLEOTIDE SEQUENCE [LARGE SCALE GENOMIC DNA]</scope>
    <source>
        <strain evidence="3 4">DSM 19448</strain>
    </source>
</reference>
<evidence type="ECO:0000313" key="3">
    <source>
        <dbReference type="EMBL" id="KKB45190.1"/>
    </source>
</evidence>
<dbReference type="HOGENOM" id="CLU_085376_3_2_10"/>
<dbReference type="InterPro" id="IPR010982">
    <property type="entry name" value="Lambda_DNA-bd_dom_sf"/>
</dbReference>
<dbReference type="SUPFAM" id="SSF47413">
    <property type="entry name" value="lambda repressor-like DNA-binding domains"/>
    <property type="match status" value="1"/>
</dbReference>
<dbReference type="Proteomes" id="UP000033047">
    <property type="component" value="Unassembled WGS sequence"/>
</dbReference>
<dbReference type="STRING" id="927665.HMPREF1535_05085"/>
<dbReference type="InterPro" id="IPR014710">
    <property type="entry name" value="RmlC-like_jellyroll"/>
</dbReference>